<dbReference type="Pfam" id="PF00589">
    <property type="entry name" value="Phage_integrase"/>
    <property type="match status" value="1"/>
</dbReference>
<name>A0ABW4BE68_9LACO</name>
<dbReference type="Proteomes" id="UP001597199">
    <property type="component" value="Unassembled WGS sequence"/>
</dbReference>
<dbReference type="SUPFAM" id="SSF56349">
    <property type="entry name" value="DNA breaking-rejoining enzymes"/>
    <property type="match status" value="1"/>
</dbReference>
<comment type="similarity">
    <text evidence="1">Belongs to the 'phage' integrase family.</text>
</comment>
<dbReference type="CDD" id="cd01189">
    <property type="entry name" value="INT_ICEBs1_C_like"/>
    <property type="match status" value="1"/>
</dbReference>
<evidence type="ECO:0000256" key="4">
    <source>
        <dbReference type="ARBA" id="ARBA00023172"/>
    </source>
</evidence>
<dbReference type="PANTHER" id="PTHR30349">
    <property type="entry name" value="PHAGE INTEGRASE-RELATED"/>
    <property type="match status" value="1"/>
</dbReference>
<accession>A0ABW4BE68</accession>
<comment type="caution">
    <text evidence="6">The sequence shown here is derived from an EMBL/GenBank/DDBJ whole genome shotgun (WGS) entry which is preliminary data.</text>
</comment>
<protein>
    <submittedName>
        <fullName evidence="6">Tyrosine-type recombinase/integrase</fullName>
    </submittedName>
</protein>
<dbReference type="PROSITE" id="PS51898">
    <property type="entry name" value="TYR_RECOMBINASE"/>
    <property type="match status" value="1"/>
</dbReference>
<dbReference type="Pfam" id="PF14659">
    <property type="entry name" value="Phage_int_SAM_3"/>
    <property type="match status" value="1"/>
</dbReference>
<dbReference type="RefSeq" id="WP_204119438.1">
    <property type="nucleotide sequence ID" value="NZ_BOLV01000015.1"/>
</dbReference>
<keyword evidence="2" id="KW-0229">DNA integration</keyword>
<keyword evidence="4" id="KW-0233">DNA recombination</keyword>
<dbReference type="InterPro" id="IPR002104">
    <property type="entry name" value="Integrase_catalytic"/>
</dbReference>
<organism evidence="6 7">
    <name type="scientific">Lacticaseibacillus suilingensis</name>
    <dbReference type="NCBI Taxonomy" id="2799577"/>
    <lineage>
        <taxon>Bacteria</taxon>
        <taxon>Bacillati</taxon>
        <taxon>Bacillota</taxon>
        <taxon>Bacilli</taxon>
        <taxon>Lactobacillales</taxon>
        <taxon>Lactobacillaceae</taxon>
        <taxon>Lacticaseibacillus</taxon>
    </lineage>
</organism>
<sequence>MASISGYKLKNGQQRYRVQLYAGTNPATGKAKNMKRDGFRSYDEANAWAKVQAGAAINNPAHSGYRLNMRIGDWLRDWVTNFKVNVKEGSMIVYRYNVEHYLVPKIGHYTFGEYTPAVHQRFIIEMLDHGGEKGAPLSRNTVNIINGTLSNALQKAVKLGYISKNNAAGVEFPRSAGTAKRKLHYWTREQASTFLDAAKDEKEPVWYYFFLTILDLGLRKGEAMALRWDDVDFTANTVEINKTRLYRAETGEHTGEIILDDPKFPTSNRTIYMTDRLRAALIDLNHEWYPQPTIVSLDNEARVQPSHDFIFRFVNGRFRGKVLRDRSTNGAFERIRKRVSLPRIVIHDLRHTLGVFLRESGVPLEDIRDVLGHKDVSTTLIYAEVTPTIKQRAAVKLNDFLADGKKKNPKRVPKIN</sequence>
<dbReference type="InterPro" id="IPR010998">
    <property type="entry name" value="Integrase_recombinase_N"/>
</dbReference>
<dbReference type="Gene3D" id="1.10.443.10">
    <property type="entry name" value="Intergrase catalytic core"/>
    <property type="match status" value="1"/>
</dbReference>
<evidence type="ECO:0000256" key="1">
    <source>
        <dbReference type="ARBA" id="ARBA00008857"/>
    </source>
</evidence>
<evidence type="ECO:0000259" key="5">
    <source>
        <dbReference type="PROSITE" id="PS51898"/>
    </source>
</evidence>
<dbReference type="InterPro" id="IPR011010">
    <property type="entry name" value="DNA_brk_join_enz"/>
</dbReference>
<dbReference type="InterPro" id="IPR004107">
    <property type="entry name" value="Integrase_SAM-like_N"/>
</dbReference>
<dbReference type="EMBL" id="JBHTOA010000020">
    <property type="protein sequence ID" value="MFD1398589.1"/>
    <property type="molecule type" value="Genomic_DNA"/>
</dbReference>
<dbReference type="InterPro" id="IPR013762">
    <property type="entry name" value="Integrase-like_cat_sf"/>
</dbReference>
<evidence type="ECO:0000256" key="2">
    <source>
        <dbReference type="ARBA" id="ARBA00022908"/>
    </source>
</evidence>
<keyword evidence="3" id="KW-0238">DNA-binding</keyword>
<gene>
    <name evidence="6" type="ORF">ACFQ41_04650</name>
</gene>
<reference evidence="7" key="1">
    <citation type="journal article" date="2019" name="Int. J. Syst. Evol. Microbiol.">
        <title>The Global Catalogue of Microorganisms (GCM) 10K type strain sequencing project: providing services to taxonomists for standard genome sequencing and annotation.</title>
        <authorList>
            <consortium name="The Broad Institute Genomics Platform"/>
            <consortium name="The Broad Institute Genome Sequencing Center for Infectious Disease"/>
            <person name="Wu L."/>
            <person name="Ma J."/>
        </authorList>
    </citation>
    <scope>NUCLEOTIDE SEQUENCE [LARGE SCALE GENOMIC DNA]</scope>
    <source>
        <strain evidence="7">CCM 9110</strain>
    </source>
</reference>
<dbReference type="InterPro" id="IPR050090">
    <property type="entry name" value="Tyrosine_recombinase_XerCD"/>
</dbReference>
<dbReference type="PANTHER" id="PTHR30349:SF64">
    <property type="entry name" value="PROPHAGE INTEGRASE INTD-RELATED"/>
    <property type="match status" value="1"/>
</dbReference>
<keyword evidence="7" id="KW-1185">Reference proteome</keyword>
<evidence type="ECO:0000256" key="3">
    <source>
        <dbReference type="ARBA" id="ARBA00023125"/>
    </source>
</evidence>
<evidence type="ECO:0000313" key="6">
    <source>
        <dbReference type="EMBL" id="MFD1398589.1"/>
    </source>
</evidence>
<dbReference type="Gene3D" id="1.10.150.130">
    <property type="match status" value="1"/>
</dbReference>
<evidence type="ECO:0000313" key="7">
    <source>
        <dbReference type="Proteomes" id="UP001597199"/>
    </source>
</evidence>
<proteinExistence type="inferred from homology"/>
<feature type="domain" description="Tyr recombinase" evidence="5">
    <location>
        <begin position="181"/>
        <end position="396"/>
    </location>
</feature>